<keyword evidence="2 6" id="KW-0238">DNA-binding</keyword>
<feature type="domain" description="B12-binding" evidence="5">
    <location>
        <begin position="264"/>
        <end position="393"/>
    </location>
</feature>
<keyword evidence="3" id="KW-0804">Transcription</keyword>
<dbReference type="PANTHER" id="PTHR30204:SF67">
    <property type="entry name" value="HTH-TYPE TRANSCRIPTIONAL REGULATOR MLRA-RELATED"/>
    <property type="match status" value="1"/>
</dbReference>
<dbReference type="InterPro" id="IPR036724">
    <property type="entry name" value="Cobalamin-bd_sf"/>
</dbReference>
<keyword evidence="1" id="KW-0805">Transcription regulation</keyword>
<dbReference type="SUPFAM" id="SSF52242">
    <property type="entry name" value="Cobalamin (vitamin B12)-binding domain"/>
    <property type="match status" value="1"/>
</dbReference>
<dbReference type="InterPro" id="IPR000551">
    <property type="entry name" value="MerR-type_HTH_dom"/>
</dbReference>
<sequence>MRNQKDPDPGSDESLPRIFFILPAGLFITTPHENFMRVSKRACTLYELRIYYVQSLSNLCELYLPETFEDGTMSTIDELSDLPKYTIKAVASQTGIRPVTLRAWERRHEILTPHRSENQYRLYSDRDIAILRWLKNRVDNGISISNAAAEFRAMVNQQLWPEAIPSLPERRTGGQAHSPNWYASQLTTALMQHDEQTSATLLREAHALFDLMTVFMDILVPSLVEIGEAWYTGRIRVTTEHFASAFLRGKLLSLLQAYPIRRNAPYILLGCAPMEQHELGPLMIAVLLRSAGYRVEFLGPDLPIDDLVDYATYERPSMIVLSATSASSALEMKTMQQKLRKMRQAPLFGYGGRAFDLDPSLTRQVPGIYLGNTLEKATRKIKELLNQPEKRPA</sequence>
<dbReference type="InterPro" id="IPR036594">
    <property type="entry name" value="Meth_synthase_dom"/>
</dbReference>
<dbReference type="STRING" id="229919.GCA_001050195_02157"/>
<dbReference type="GO" id="GO:0046872">
    <property type="term" value="F:metal ion binding"/>
    <property type="evidence" value="ECO:0007669"/>
    <property type="project" value="InterPro"/>
</dbReference>
<dbReference type="PROSITE" id="PS51332">
    <property type="entry name" value="B12_BINDING"/>
    <property type="match status" value="1"/>
</dbReference>
<name>A0A3D1JGK6_9CHLR</name>
<dbReference type="EMBL" id="DPBP01000017">
    <property type="protein sequence ID" value="HCE16888.1"/>
    <property type="molecule type" value="Genomic_DNA"/>
</dbReference>
<dbReference type="Pfam" id="PF13411">
    <property type="entry name" value="MerR_1"/>
    <property type="match status" value="1"/>
</dbReference>
<dbReference type="Gene3D" id="1.10.1660.10">
    <property type="match status" value="1"/>
</dbReference>
<proteinExistence type="predicted"/>
<dbReference type="Gene3D" id="3.40.50.280">
    <property type="entry name" value="Cobalamin-binding domain"/>
    <property type="match status" value="1"/>
</dbReference>
<comment type="caution">
    <text evidence="6">The sequence shown here is derived from an EMBL/GenBank/DDBJ whole genome shotgun (WGS) entry which is preliminary data.</text>
</comment>
<accession>A0A3D1JGK6</accession>
<dbReference type="AlphaFoldDB" id="A0A3D1JGK6"/>
<dbReference type="InterPro" id="IPR009061">
    <property type="entry name" value="DNA-bd_dom_put_sf"/>
</dbReference>
<reference evidence="6 7" key="1">
    <citation type="journal article" date="2018" name="Nat. Biotechnol.">
        <title>A standardized bacterial taxonomy based on genome phylogeny substantially revises the tree of life.</title>
        <authorList>
            <person name="Parks D.H."/>
            <person name="Chuvochina M."/>
            <person name="Waite D.W."/>
            <person name="Rinke C."/>
            <person name="Skarshewski A."/>
            <person name="Chaumeil P.A."/>
            <person name="Hugenholtz P."/>
        </authorList>
    </citation>
    <scope>NUCLEOTIDE SEQUENCE [LARGE SCALE GENOMIC DNA]</scope>
    <source>
        <strain evidence="6">UBA8781</strain>
    </source>
</reference>
<dbReference type="InterPro" id="IPR003759">
    <property type="entry name" value="Cbl-bd_cap"/>
</dbReference>
<dbReference type="SMART" id="SM00422">
    <property type="entry name" value="HTH_MERR"/>
    <property type="match status" value="1"/>
</dbReference>
<evidence type="ECO:0000256" key="2">
    <source>
        <dbReference type="ARBA" id="ARBA00023125"/>
    </source>
</evidence>
<evidence type="ECO:0000256" key="3">
    <source>
        <dbReference type="ARBA" id="ARBA00023163"/>
    </source>
</evidence>
<evidence type="ECO:0000259" key="5">
    <source>
        <dbReference type="PROSITE" id="PS51332"/>
    </source>
</evidence>
<dbReference type="PANTHER" id="PTHR30204">
    <property type="entry name" value="REDOX-CYCLING DRUG-SENSING TRANSCRIPTIONAL ACTIVATOR SOXR"/>
    <property type="match status" value="1"/>
</dbReference>
<dbReference type="InterPro" id="IPR006158">
    <property type="entry name" value="Cobalamin-bd"/>
</dbReference>
<dbReference type="GO" id="GO:0031419">
    <property type="term" value="F:cobalamin binding"/>
    <property type="evidence" value="ECO:0007669"/>
    <property type="project" value="InterPro"/>
</dbReference>
<feature type="domain" description="HTH merR-type" evidence="4">
    <location>
        <begin position="84"/>
        <end position="153"/>
    </location>
</feature>
<protein>
    <submittedName>
        <fullName evidence="6">MerR family DNA-binding transcriptional regulator</fullName>
    </submittedName>
</protein>
<dbReference type="InterPro" id="IPR047057">
    <property type="entry name" value="MerR_fam"/>
</dbReference>
<evidence type="ECO:0000256" key="1">
    <source>
        <dbReference type="ARBA" id="ARBA00023015"/>
    </source>
</evidence>
<organism evidence="6 7">
    <name type="scientific">Anaerolinea thermolimosa</name>
    <dbReference type="NCBI Taxonomy" id="229919"/>
    <lineage>
        <taxon>Bacteria</taxon>
        <taxon>Bacillati</taxon>
        <taxon>Chloroflexota</taxon>
        <taxon>Anaerolineae</taxon>
        <taxon>Anaerolineales</taxon>
        <taxon>Anaerolineaceae</taxon>
        <taxon>Anaerolinea</taxon>
    </lineage>
</organism>
<evidence type="ECO:0000313" key="7">
    <source>
        <dbReference type="Proteomes" id="UP000264141"/>
    </source>
</evidence>
<dbReference type="OrthoDB" id="9800334at2"/>
<dbReference type="CDD" id="cd01104">
    <property type="entry name" value="HTH_MlrA-CarA"/>
    <property type="match status" value="1"/>
</dbReference>
<dbReference type="Gene3D" id="1.10.1240.10">
    <property type="entry name" value="Methionine synthase domain"/>
    <property type="match status" value="1"/>
</dbReference>
<dbReference type="Pfam" id="PF02310">
    <property type="entry name" value="B12-binding"/>
    <property type="match status" value="1"/>
</dbReference>
<dbReference type="Pfam" id="PF02607">
    <property type="entry name" value="B12-binding_2"/>
    <property type="match status" value="1"/>
</dbReference>
<gene>
    <name evidence="6" type="ORF">DEQ80_03420</name>
</gene>
<dbReference type="GO" id="GO:0003700">
    <property type="term" value="F:DNA-binding transcription factor activity"/>
    <property type="evidence" value="ECO:0007669"/>
    <property type="project" value="InterPro"/>
</dbReference>
<dbReference type="PROSITE" id="PS50937">
    <property type="entry name" value="HTH_MERR_2"/>
    <property type="match status" value="1"/>
</dbReference>
<evidence type="ECO:0000259" key="4">
    <source>
        <dbReference type="PROSITE" id="PS50937"/>
    </source>
</evidence>
<dbReference type="GO" id="GO:0003677">
    <property type="term" value="F:DNA binding"/>
    <property type="evidence" value="ECO:0007669"/>
    <property type="project" value="UniProtKB-KW"/>
</dbReference>
<dbReference type="CDD" id="cd02065">
    <property type="entry name" value="B12-binding_like"/>
    <property type="match status" value="1"/>
</dbReference>
<dbReference type="SUPFAM" id="SSF46955">
    <property type="entry name" value="Putative DNA-binding domain"/>
    <property type="match status" value="1"/>
</dbReference>
<dbReference type="Proteomes" id="UP000264141">
    <property type="component" value="Unassembled WGS sequence"/>
</dbReference>
<evidence type="ECO:0000313" key="6">
    <source>
        <dbReference type="EMBL" id="HCE16888.1"/>
    </source>
</evidence>